<keyword evidence="2" id="KW-1185">Reference proteome</keyword>
<sequence>MELLCLVLGVICLGYYALMAAVGMDFSFIWLAGGIVLFGGGLWMKFAKVRGLHIPGMVKAAGIVLAGVGLLIFFVLEGLIISKMGAKGEKGLDYVIVLGAQVRGDVPSKALMRRIQKAEEYLKENPGTIAVLSGGKGSGENISEAQAMYDCLVEAGIEEERLIKEDKSTSTVENLEFSAALVGKGGRIGIISQNFHIYRALKLAEHQGYQDVYGIAASSEPIYQPHFMVREAFAIMKEKLTGNIEWFGHVRQI</sequence>
<accession>A0AC61R3L8</accession>
<gene>
    <name evidence="1" type="ORF">E5357_03665</name>
</gene>
<comment type="caution">
    <text evidence="1">The sequence shown here is derived from an EMBL/GenBank/DDBJ whole genome shotgun (WGS) entry which is preliminary data.</text>
</comment>
<evidence type="ECO:0000313" key="2">
    <source>
        <dbReference type="Proteomes" id="UP000307720"/>
    </source>
</evidence>
<name>A0AC61R3L8_9FIRM</name>
<reference evidence="1" key="1">
    <citation type="submission" date="2019-04" db="EMBL/GenBank/DDBJ databases">
        <title>Microbes associate with the intestines of laboratory mice.</title>
        <authorList>
            <person name="Navarre W."/>
            <person name="Wong E."/>
            <person name="Huang K."/>
            <person name="Tropini C."/>
            <person name="Ng K."/>
            <person name="Yu B."/>
        </authorList>
    </citation>
    <scope>NUCLEOTIDE SEQUENCE</scope>
    <source>
        <strain evidence="1">NM72_1-8</strain>
    </source>
</reference>
<dbReference type="EMBL" id="SRZB01000003">
    <property type="protein sequence ID" value="TGY00120.1"/>
    <property type="molecule type" value="Genomic_DNA"/>
</dbReference>
<protein>
    <submittedName>
        <fullName evidence="1">YdcF family protein</fullName>
    </submittedName>
</protein>
<organism evidence="1 2">
    <name type="scientific">Hominisplanchenecus murintestinalis</name>
    <dbReference type="NCBI Taxonomy" id="2941517"/>
    <lineage>
        <taxon>Bacteria</taxon>
        <taxon>Bacillati</taxon>
        <taxon>Bacillota</taxon>
        <taxon>Clostridia</taxon>
        <taxon>Lachnospirales</taxon>
        <taxon>Lachnospiraceae</taxon>
        <taxon>Hominisplanchenecus</taxon>
    </lineage>
</organism>
<evidence type="ECO:0000313" key="1">
    <source>
        <dbReference type="EMBL" id="TGY00120.1"/>
    </source>
</evidence>
<proteinExistence type="predicted"/>
<dbReference type="Proteomes" id="UP000307720">
    <property type="component" value="Unassembled WGS sequence"/>
</dbReference>